<sequence length="208" mass="22965">MTTIDLIRRLHQHRTWTNQQLLASVGQVAEVRLHTSLSIGQGSIWKTLVHLMAAEYIWLEALQGNEDPVMPGDVRGRLPGNQQGDGAVENLADLRHRWNDLERRWADYLAGLTDDDLQRPVIKVSTSSHNGTRHACPRADVLMHVCTHAQYTSAQLVNMLRQLGVDTLPDVMLITLARHEHDCQVQSTEPAFGGTAMPSVAVAGSVAG</sequence>
<evidence type="ECO:0000256" key="1">
    <source>
        <dbReference type="ARBA" id="ARBA00008635"/>
    </source>
</evidence>
<evidence type="ECO:0000313" key="5">
    <source>
        <dbReference type="Proteomes" id="UP000317238"/>
    </source>
</evidence>
<dbReference type="Gene3D" id="1.20.120.450">
    <property type="entry name" value="dinb family like domain"/>
    <property type="match status" value="1"/>
</dbReference>
<protein>
    <submittedName>
        <fullName evidence="4">DinB family protein</fullName>
    </submittedName>
</protein>
<feature type="binding site" evidence="3">
    <location>
        <position position="50"/>
    </location>
    <ligand>
        <name>a divalent metal cation</name>
        <dbReference type="ChEBI" id="CHEBI:60240"/>
    </ligand>
</feature>
<comment type="caution">
    <text evidence="4">The sequence shown here is derived from an EMBL/GenBank/DDBJ whole genome shotgun (WGS) entry which is preliminary data.</text>
</comment>
<dbReference type="EMBL" id="SJPL01000001">
    <property type="protein sequence ID" value="TWT68310.1"/>
    <property type="molecule type" value="Genomic_DNA"/>
</dbReference>
<dbReference type="RefSeq" id="WP_146438251.1">
    <property type="nucleotide sequence ID" value="NZ_SJPL01000001.1"/>
</dbReference>
<proteinExistence type="inferred from homology"/>
<dbReference type="GO" id="GO:0046872">
    <property type="term" value="F:metal ion binding"/>
    <property type="evidence" value="ECO:0007669"/>
    <property type="project" value="UniProtKB-KW"/>
</dbReference>
<feature type="binding site" evidence="3">
    <location>
        <position position="148"/>
    </location>
    <ligand>
        <name>a divalent metal cation</name>
        <dbReference type="ChEBI" id="CHEBI:60240"/>
    </ligand>
</feature>
<dbReference type="OrthoDB" id="9811413at2"/>
<reference evidence="4 5" key="1">
    <citation type="submission" date="2019-02" db="EMBL/GenBank/DDBJ databases">
        <title>Deep-cultivation of Planctomycetes and their phenomic and genomic characterization uncovers novel biology.</title>
        <authorList>
            <person name="Wiegand S."/>
            <person name="Jogler M."/>
            <person name="Boedeker C."/>
            <person name="Pinto D."/>
            <person name="Vollmers J."/>
            <person name="Rivas-Marin E."/>
            <person name="Kohn T."/>
            <person name="Peeters S.H."/>
            <person name="Heuer A."/>
            <person name="Rast P."/>
            <person name="Oberbeckmann S."/>
            <person name="Bunk B."/>
            <person name="Jeske O."/>
            <person name="Meyerdierks A."/>
            <person name="Storesund J.E."/>
            <person name="Kallscheuer N."/>
            <person name="Luecker S."/>
            <person name="Lage O.M."/>
            <person name="Pohl T."/>
            <person name="Merkel B.J."/>
            <person name="Hornburger P."/>
            <person name="Mueller R.-W."/>
            <person name="Bruemmer F."/>
            <person name="Labrenz M."/>
            <person name="Spormann A.M."/>
            <person name="Op Den Camp H."/>
            <person name="Overmann J."/>
            <person name="Amann R."/>
            <person name="Jetten M.S.M."/>
            <person name="Mascher T."/>
            <person name="Medema M.H."/>
            <person name="Devos D.P."/>
            <person name="Kaster A.-K."/>
            <person name="Ovreas L."/>
            <person name="Rohde M."/>
            <person name="Galperin M.Y."/>
            <person name="Jogler C."/>
        </authorList>
    </citation>
    <scope>NUCLEOTIDE SEQUENCE [LARGE SCALE GENOMIC DNA]</scope>
    <source>
        <strain evidence="4 5">Pan14r</strain>
    </source>
</reference>
<comment type="similarity">
    <text evidence="1">Belongs to the DinB family.</text>
</comment>
<evidence type="ECO:0000256" key="2">
    <source>
        <dbReference type="ARBA" id="ARBA00022723"/>
    </source>
</evidence>
<evidence type="ECO:0000313" key="4">
    <source>
        <dbReference type="EMBL" id="TWT68310.1"/>
    </source>
</evidence>
<evidence type="ECO:0000256" key="3">
    <source>
        <dbReference type="PIRSR" id="PIRSR607837-1"/>
    </source>
</evidence>
<dbReference type="AlphaFoldDB" id="A0A5C5XZ95"/>
<name>A0A5C5XZ95_9PLAN</name>
<dbReference type="Proteomes" id="UP000317238">
    <property type="component" value="Unassembled WGS sequence"/>
</dbReference>
<organism evidence="4 5">
    <name type="scientific">Crateriforma conspicua</name>
    <dbReference type="NCBI Taxonomy" id="2527996"/>
    <lineage>
        <taxon>Bacteria</taxon>
        <taxon>Pseudomonadati</taxon>
        <taxon>Planctomycetota</taxon>
        <taxon>Planctomycetia</taxon>
        <taxon>Planctomycetales</taxon>
        <taxon>Planctomycetaceae</taxon>
        <taxon>Crateriforma</taxon>
    </lineage>
</organism>
<gene>
    <name evidence="4" type="ORF">Pan14r_05540</name>
</gene>
<dbReference type="InterPro" id="IPR007837">
    <property type="entry name" value="DinB"/>
</dbReference>
<keyword evidence="5" id="KW-1185">Reference proteome</keyword>
<accession>A0A5C5XZ95</accession>
<dbReference type="InterPro" id="IPR034660">
    <property type="entry name" value="DinB/YfiT-like"/>
</dbReference>
<dbReference type="PANTHER" id="PTHR37302">
    <property type="entry name" value="SLR1116 PROTEIN"/>
    <property type="match status" value="1"/>
</dbReference>
<dbReference type="SUPFAM" id="SSF109854">
    <property type="entry name" value="DinB/YfiT-like putative metalloenzymes"/>
    <property type="match status" value="1"/>
</dbReference>
<keyword evidence="2 3" id="KW-0479">Metal-binding</keyword>
<dbReference type="Pfam" id="PF05163">
    <property type="entry name" value="DinB"/>
    <property type="match status" value="1"/>
</dbReference>
<dbReference type="PANTHER" id="PTHR37302:SF3">
    <property type="entry name" value="DAMAGE-INDUCIBLE PROTEIN DINB"/>
    <property type="match status" value="1"/>
</dbReference>